<evidence type="ECO:0000313" key="3">
    <source>
        <dbReference type="Proteomes" id="UP000247702"/>
    </source>
</evidence>
<dbReference type="EMBL" id="BEXD01000118">
    <property type="protein sequence ID" value="GBB84467.1"/>
    <property type="molecule type" value="Genomic_DNA"/>
</dbReference>
<comment type="caution">
    <text evidence="2">The sequence shown here is derived from an EMBL/GenBank/DDBJ whole genome shotgun (WGS) entry which is preliminary data.</text>
</comment>
<dbReference type="Proteomes" id="UP000247702">
    <property type="component" value="Unassembled WGS sequence"/>
</dbReference>
<reference evidence="2 3" key="1">
    <citation type="submission" date="2017-11" db="EMBL/GenBank/DDBJ databases">
        <title>The genome of Rhizophagus clarus HR1 reveals common genetic basis of auxotrophy among arbuscular mycorrhizal fungi.</title>
        <authorList>
            <person name="Kobayashi Y."/>
        </authorList>
    </citation>
    <scope>NUCLEOTIDE SEQUENCE [LARGE SCALE GENOMIC DNA]</scope>
    <source>
        <strain evidence="2 3">HR1</strain>
    </source>
</reference>
<dbReference type="AlphaFoldDB" id="A0A2Z6Q3J9"/>
<sequence length="76" mass="8724">MLVGKGRGLPDRKYDQTFEIEVLPDELRIGLWAKDINIAKRIIRIELWTKGIGLGSLYVDCTLISAGFGYLWILDW</sequence>
<keyword evidence="1" id="KW-0472">Membrane</keyword>
<keyword evidence="3" id="KW-1185">Reference proteome</keyword>
<name>A0A2Z6Q3J9_9GLOM</name>
<proteinExistence type="predicted"/>
<accession>A0A2Z6Q3J9</accession>
<protein>
    <submittedName>
        <fullName evidence="2">Uncharacterized protein</fullName>
    </submittedName>
</protein>
<gene>
    <name evidence="2" type="ORF">RclHR1_11030002</name>
</gene>
<evidence type="ECO:0000256" key="1">
    <source>
        <dbReference type="SAM" id="Phobius"/>
    </source>
</evidence>
<feature type="transmembrane region" description="Helical" evidence="1">
    <location>
        <begin position="51"/>
        <end position="73"/>
    </location>
</feature>
<evidence type="ECO:0000313" key="2">
    <source>
        <dbReference type="EMBL" id="GBB84467.1"/>
    </source>
</evidence>
<keyword evidence="1" id="KW-0812">Transmembrane</keyword>
<organism evidence="2 3">
    <name type="scientific">Rhizophagus clarus</name>
    <dbReference type="NCBI Taxonomy" id="94130"/>
    <lineage>
        <taxon>Eukaryota</taxon>
        <taxon>Fungi</taxon>
        <taxon>Fungi incertae sedis</taxon>
        <taxon>Mucoromycota</taxon>
        <taxon>Glomeromycotina</taxon>
        <taxon>Glomeromycetes</taxon>
        <taxon>Glomerales</taxon>
        <taxon>Glomeraceae</taxon>
        <taxon>Rhizophagus</taxon>
    </lineage>
</organism>
<keyword evidence="1" id="KW-1133">Transmembrane helix</keyword>